<evidence type="ECO:0000313" key="4">
    <source>
        <dbReference type="Proteomes" id="UP000013750"/>
    </source>
</evidence>
<dbReference type="AlphaFoldDB" id="R2Y740"/>
<reference evidence="3 5" key="2">
    <citation type="submission" date="2013-03" db="EMBL/GenBank/DDBJ databases">
        <title>The Genome Sequence of Enterococcus gilvus ATCC BAA-350 (PacBio/Illumina hybrid assembly).</title>
        <authorList>
            <consortium name="The Broad Institute Genomics Platform"/>
            <consortium name="The Broad Institute Genome Sequencing Center for Infectious Disease"/>
            <person name="Earl A."/>
            <person name="Russ C."/>
            <person name="Gilmore M."/>
            <person name="Surin D."/>
            <person name="Walker B."/>
            <person name="Young S."/>
            <person name="Zeng Q."/>
            <person name="Gargeya S."/>
            <person name="Fitzgerald M."/>
            <person name="Haas B."/>
            <person name="Abouelleil A."/>
            <person name="Allen A.W."/>
            <person name="Alvarado L."/>
            <person name="Arachchi H.M."/>
            <person name="Berlin A.M."/>
            <person name="Chapman S.B."/>
            <person name="Gainer-Dewar J."/>
            <person name="Goldberg J."/>
            <person name="Griggs A."/>
            <person name="Gujja S."/>
            <person name="Hansen M."/>
            <person name="Howarth C."/>
            <person name="Imamovic A."/>
            <person name="Ireland A."/>
            <person name="Larimer J."/>
            <person name="McCowan C."/>
            <person name="Murphy C."/>
            <person name="Pearson M."/>
            <person name="Poon T.W."/>
            <person name="Priest M."/>
            <person name="Roberts A."/>
            <person name="Saif S."/>
            <person name="Shea T."/>
            <person name="Sisk P."/>
            <person name="Sykes S."/>
            <person name="Wortman J."/>
            <person name="Nusbaum C."/>
            <person name="Birren B."/>
        </authorList>
    </citation>
    <scope>NUCLEOTIDE SEQUENCE [LARGE SCALE GENOMIC DNA]</scope>
    <source>
        <strain evidence="3 5">ATCC BAA-350</strain>
    </source>
</reference>
<evidence type="ECO:0000313" key="5">
    <source>
        <dbReference type="Proteomes" id="UP000014160"/>
    </source>
</evidence>
<keyword evidence="1" id="KW-0472">Membrane</keyword>
<reference evidence="2 4" key="1">
    <citation type="submission" date="2013-02" db="EMBL/GenBank/DDBJ databases">
        <title>The Genome Sequence of Enterococcus gilvus ATCC BAA-350.</title>
        <authorList>
            <consortium name="The Broad Institute Genome Sequencing Platform"/>
            <consortium name="The Broad Institute Genome Sequencing Center for Infectious Disease"/>
            <person name="Earl A.M."/>
            <person name="Gilmore M.S."/>
            <person name="Lebreton F."/>
            <person name="Walker B."/>
            <person name="Young S.K."/>
            <person name="Zeng Q."/>
            <person name="Gargeya S."/>
            <person name="Fitzgerald M."/>
            <person name="Haas B."/>
            <person name="Abouelleil A."/>
            <person name="Alvarado L."/>
            <person name="Arachchi H.M."/>
            <person name="Berlin A.M."/>
            <person name="Chapman S.B."/>
            <person name="Dewar J."/>
            <person name="Goldberg J."/>
            <person name="Griggs A."/>
            <person name="Gujja S."/>
            <person name="Hansen M."/>
            <person name="Howarth C."/>
            <person name="Imamovic A."/>
            <person name="Larimer J."/>
            <person name="McCowan C."/>
            <person name="Murphy C."/>
            <person name="Neiman D."/>
            <person name="Pearson M."/>
            <person name="Priest M."/>
            <person name="Roberts A."/>
            <person name="Saif S."/>
            <person name="Shea T."/>
            <person name="Sisk P."/>
            <person name="Sykes S."/>
            <person name="Wortman J."/>
            <person name="Nusbaum C."/>
            <person name="Birren B."/>
        </authorList>
    </citation>
    <scope>NUCLEOTIDE SEQUENCE [LARGE SCALE GENOMIC DNA]</scope>
    <source>
        <strain evidence="2 4">ATCC BAA-350</strain>
    </source>
</reference>
<name>R2Y740_9ENTE</name>
<protein>
    <submittedName>
        <fullName evidence="2">Uncharacterized protein</fullName>
    </submittedName>
</protein>
<feature type="transmembrane region" description="Helical" evidence="1">
    <location>
        <begin position="12"/>
        <end position="31"/>
    </location>
</feature>
<dbReference type="HOGENOM" id="CLU_2733801_0_0_9"/>
<dbReference type="Proteomes" id="UP000014160">
    <property type="component" value="Unassembled WGS sequence"/>
</dbReference>
<keyword evidence="1" id="KW-0812">Transmembrane</keyword>
<dbReference type="PATRIC" id="fig|1158614.3.peg.281"/>
<sequence length="71" mass="8235">MRTTTISITLDHSRIILFSYLIPFLISYYFLKKTTRKHPLLYALLLAAITGTLLAFATIRLSSAFMREFTF</sequence>
<keyword evidence="5" id="KW-1185">Reference proteome</keyword>
<feature type="transmembrane region" description="Helical" evidence="1">
    <location>
        <begin position="40"/>
        <end position="61"/>
    </location>
</feature>
<proteinExistence type="predicted"/>
<dbReference type="EMBL" id="ASWH01000002">
    <property type="protein sequence ID" value="EOW79021.1"/>
    <property type="molecule type" value="Genomic_DNA"/>
</dbReference>
<dbReference type="RefSeq" id="WP_010778740.1">
    <property type="nucleotide sequence ID" value="NZ_ASWH01000002.1"/>
</dbReference>
<accession>R2Y740</accession>
<evidence type="ECO:0000313" key="3">
    <source>
        <dbReference type="EMBL" id="EOW79021.1"/>
    </source>
</evidence>
<dbReference type="Proteomes" id="UP000013750">
    <property type="component" value="Unassembled WGS sequence"/>
</dbReference>
<organism evidence="2 4">
    <name type="scientific">Enterococcus gilvus ATCC BAA-350</name>
    <dbReference type="NCBI Taxonomy" id="1158614"/>
    <lineage>
        <taxon>Bacteria</taxon>
        <taxon>Bacillati</taxon>
        <taxon>Bacillota</taxon>
        <taxon>Bacilli</taxon>
        <taxon>Lactobacillales</taxon>
        <taxon>Enterococcaceae</taxon>
        <taxon>Enterococcus</taxon>
    </lineage>
</organism>
<evidence type="ECO:0000313" key="2">
    <source>
        <dbReference type="EMBL" id="EOI58217.1"/>
    </source>
</evidence>
<gene>
    <name evidence="3" type="ORF">I592_03159</name>
    <name evidence="2" type="ORF">UKC_00289</name>
</gene>
<dbReference type="EMBL" id="AJDQ01000003">
    <property type="protein sequence ID" value="EOI58217.1"/>
    <property type="molecule type" value="Genomic_DNA"/>
</dbReference>
<comment type="caution">
    <text evidence="2">The sequence shown here is derived from an EMBL/GenBank/DDBJ whole genome shotgun (WGS) entry which is preliminary data.</text>
</comment>
<keyword evidence="1" id="KW-1133">Transmembrane helix</keyword>
<evidence type="ECO:0000256" key="1">
    <source>
        <dbReference type="SAM" id="Phobius"/>
    </source>
</evidence>